<evidence type="ECO:0000313" key="1">
    <source>
        <dbReference type="EMBL" id="AGC67411.1"/>
    </source>
</evidence>
<organism evidence="1 2">
    <name type="scientific">Thermoclostridium stercorarium (strain ATCC 35414 / DSM 8532 / NCIMB 11754)</name>
    <name type="common">Clostridium stercorarium</name>
    <dbReference type="NCBI Taxonomy" id="1121335"/>
    <lineage>
        <taxon>Bacteria</taxon>
        <taxon>Bacillati</taxon>
        <taxon>Bacillota</taxon>
        <taxon>Clostridia</taxon>
        <taxon>Eubacteriales</taxon>
        <taxon>Oscillospiraceae</taxon>
        <taxon>Thermoclostridium</taxon>
    </lineage>
</organism>
<dbReference type="AlphaFoldDB" id="L7VLM9"/>
<dbReference type="STRING" id="1121335.Cst_c03890"/>
<dbReference type="RefSeq" id="WP_015358108.1">
    <property type="nucleotide sequence ID" value="NC_020134.1"/>
</dbReference>
<name>L7VLM9_THES1</name>
<gene>
    <name evidence="1" type="ordered locus">Cst_c03890</name>
</gene>
<dbReference type="PATRIC" id="fig|1121335.3.peg.380"/>
<reference evidence="1 2" key="1">
    <citation type="journal article" date="2013" name="Genome Announc.">
        <title>Complete genome sequence of Clostridium stercorarium subsp. stercorarium strain DSM 8532, a thermophilic degrader of plant cell wall fibers.</title>
        <authorList>
            <person name="Poehlein A."/>
            <person name="Zverlov V.V."/>
            <person name="Daniel R."/>
            <person name="Schwarz W.H."/>
            <person name="Liebl W."/>
        </authorList>
    </citation>
    <scope>NUCLEOTIDE SEQUENCE [LARGE SCALE GENOMIC DNA]</scope>
    <source>
        <strain evidence="2">ATCC 35414 / DSM 8532 / NCIMB 11754</strain>
    </source>
</reference>
<protein>
    <submittedName>
        <fullName evidence="1">Uncharacterized protein</fullName>
    </submittedName>
</protein>
<dbReference type="Proteomes" id="UP000011220">
    <property type="component" value="Chromosome"/>
</dbReference>
<proteinExistence type="predicted"/>
<sequence>MAKAIEQQVEGLKKKVAELERKLTERPEKEGIKIEISMTIDSFSALEELEKRILFDQQRVAAYLW</sequence>
<dbReference type="EMBL" id="CP004044">
    <property type="protein sequence ID" value="AGC67411.1"/>
    <property type="molecule type" value="Genomic_DNA"/>
</dbReference>
<keyword evidence="2" id="KW-1185">Reference proteome</keyword>
<dbReference type="KEGG" id="css:Cst_c03890"/>
<dbReference type="KEGG" id="csd:Clst_0372"/>
<evidence type="ECO:0000313" key="2">
    <source>
        <dbReference type="Proteomes" id="UP000011220"/>
    </source>
</evidence>
<accession>L7VLM9</accession>